<organism evidence="1 2">
    <name type="scientific">Acropora cervicornis</name>
    <name type="common">Staghorn coral</name>
    <dbReference type="NCBI Taxonomy" id="6130"/>
    <lineage>
        <taxon>Eukaryota</taxon>
        <taxon>Metazoa</taxon>
        <taxon>Cnidaria</taxon>
        <taxon>Anthozoa</taxon>
        <taxon>Hexacorallia</taxon>
        <taxon>Scleractinia</taxon>
        <taxon>Astrocoeniina</taxon>
        <taxon>Acroporidae</taxon>
        <taxon>Acropora</taxon>
    </lineage>
</organism>
<gene>
    <name evidence="1" type="ORF">P5673_000037</name>
</gene>
<comment type="caution">
    <text evidence="1">The sequence shown here is derived from an EMBL/GenBank/DDBJ whole genome shotgun (WGS) entry which is preliminary data.</text>
</comment>
<proteinExistence type="predicted"/>
<sequence>IFITGPWTIVTLTRDTDTRYITLAQQEDGQWILIVCVSQGSGILESRQREGSYIGIPKKGWQAGTFNKSDRWIMNKRLLFLTQIVYCIRSPR</sequence>
<dbReference type="AlphaFoldDB" id="A0AAD9R6G6"/>
<evidence type="ECO:0000313" key="2">
    <source>
        <dbReference type="Proteomes" id="UP001249851"/>
    </source>
</evidence>
<keyword evidence="2" id="KW-1185">Reference proteome</keyword>
<accession>A0AAD9R6G6</accession>
<dbReference type="EMBL" id="JARQWQ010000001">
    <property type="protein sequence ID" value="KAK2573929.1"/>
    <property type="molecule type" value="Genomic_DNA"/>
</dbReference>
<name>A0AAD9R6G6_ACRCE</name>
<reference evidence="1" key="2">
    <citation type="journal article" date="2023" name="Science">
        <title>Genomic signatures of disease resistance in endangered staghorn corals.</title>
        <authorList>
            <person name="Vollmer S.V."/>
            <person name="Selwyn J.D."/>
            <person name="Despard B.A."/>
            <person name="Roesel C.L."/>
        </authorList>
    </citation>
    <scope>NUCLEOTIDE SEQUENCE</scope>
    <source>
        <strain evidence="1">K2</strain>
    </source>
</reference>
<protein>
    <submittedName>
        <fullName evidence="1">Uncharacterized protein</fullName>
    </submittedName>
</protein>
<reference evidence="1" key="1">
    <citation type="journal article" date="2023" name="G3 (Bethesda)">
        <title>Whole genome assembly and annotation of the endangered Caribbean coral Acropora cervicornis.</title>
        <authorList>
            <person name="Selwyn J.D."/>
            <person name="Vollmer S.V."/>
        </authorList>
    </citation>
    <scope>NUCLEOTIDE SEQUENCE</scope>
    <source>
        <strain evidence="1">K2</strain>
    </source>
</reference>
<feature type="non-terminal residue" evidence="1">
    <location>
        <position position="1"/>
    </location>
</feature>
<evidence type="ECO:0000313" key="1">
    <source>
        <dbReference type="EMBL" id="KAK2573929.1"/>
    </source>
</evidence>
<dbReference type="Proteomes" id="UP001249851">
    <property type="component" value="Unassembled WGS sequence"/>
</dbReference>